<evidence type="ECO:0000259" key="11">
    <source>
        <dbReference type="PROSITE" id="PS50109"/>
    </source>
</evidence>
<dbReference type="PRINTS" id="PR00344">
    <property type="entry name" value="BCTRLSENSOR"/>
</dbReference>
<comment type="subcellular location">
    <subcellularLocation>
        <location evidence="2">Membrane</location>
        <topology evidence="2">Multi-pass membrane protein</topology>
    </subcellularLocation>
</comment>
<keyword evidence="7" id="KW-1133">Transmembrane helix</keyword>
<evidence type="ECO:0000256" key="1">
    <source>
        <dbReference type="ARBA" id="ARBA00000085"/>
    </source>
</evidence>
<feature type="coiled-coil region" evidence="10">
    <location>
        <begin position="174"/>
        <end position="208"/>
    </location>
</feature>
<keyword evidence="8" id="KW-0902">Two-component regulatory system</keyword>
<dbReference type="InterPro" id="IPR003661">
    <property type="entry name" value="HisK_dim/P_dom"/>
</dbReference>
<comment type="caution">
    <text evidence="12">The sequence shown here is derived from an EMBL/GenBank/DDBJ whole genome shotgun (WGS) entry which is preliminary data.</text>
</comment>
<evidence type="ECO:0000256" key="4">
    <source>
        <dbReference type="ARBA" id="ARBA00022553"/>
    </source>
</evidence>
<dbReference type="InterPro" id="IPR004358">
    <property type="entry name" value="Sig_transdc_His_kin-like_C"/>
</dbReference>
<dbReference type="Pfam" id="PF02518">
    <property type="entry name" value="HATPase_c"/>
    <property type="match status" value="1"/>
</dbReference>
<keyword evidence="4" id="KW-0597">Phosphoprotein</keyword>
<dbReference type="AlphaFoldDB" id="A0AAE3KMP4"/>
<dbReference type="PANTHER" id="PTHR43065">
    <property type="entry name" value="SENSOR HISTIDINE KINASE"/>
    <property type="match status" value="1"/>
</dbReference>
<evidence type="ECO:0000256" key="3">
    <source>
        <dbReference type="ARBA" id="ARBA00012438"/>
    </source>
</evidence>
<accession>A0AAE3KMP4</accession>
<dbReference type="PROSITE" id="PS50109">
    <property type="entry name" value="HIS_KIN"/>
    <property type="match status" value="1"/>
</dbReference>
<dbReference type="InterPro" id="IPR005467">
    <property type="entry name" value="His_kinase_dom"/>
</dbReference>
<keyword evidence="5" id="KW-0812">Transmembrane</keyword>
<keyword evidence="6" id="KW-0418">Kinase</keyword>
<gene>
    <name evidence="12" type="ORF">NJ959_14650</name>
</gene>
<evidence type="ECO:0000256" key="9">
    <source>
        <dbReference type="ARBA" id="ARBA00023136"/>
    </source>
</evidence>
<keyword evidence="6" id="KW-0808">Transferase</keyword>
<dbReference type="Gene3D" id="3.30.565.10">
    <property type="entry name" value="Histidine kinase-like ATPase, C-terminal domain"/>
    <property type="match status" value="1"/>
</dbReference>
<evidence type="ECO:0000313" key="13">
    <source>
        <dbReference type="Proteomes" id="UP001204953"/>
    </source>
</evidence>
<dbReference type="InterPro" id="IPR003594">
    <property type="entry name" value="HATPase_dom"/>
</dbReference>
<dbReference type="InterPro" id="IPR036097">
    <property type="entry name" value="HisK_dim/P_sf"/>
</dbReference>
<protein>
    <recommendedName>
        <fullName evidence="3">histidine kinase</fullName>
        <ecNumber evidence="3">2.7.13.3</ecNumber>
    </recommendedName>
</protein>
<evidence type="ECO:0000256" key="6">
    <source>
        <dbReference type="ARBA" id="ARBA00022777"/>
    </source>
</evidence>
<dbReference type="GO" id="GO:0000155">
    <property type="term" value="F:phosphorelay sensor kinase activity"/>
    <property type="evidence" value="ECO:0007669"/>
    <property type="project" value="InterPro"/>
</dbReference>
<dbReference type="InterPro" id="IPR029095">
    <property type="entry name" value="NarX-like_N"/>
</dbReference>
<keyword evidence="10" id="KW-0175">Coiled coil</keyword>
<evidence type="ECO:0000256" key="5">
    <source>
        <dbReference type="ARBA" id="ARBA00022692"/>
    </source>
</evidence>
<dbReference type="RefSeq" id="WP_254012470.1">
    <property type="nucleotide sequence ID" value="NZ_JAMZMM010000135.1"/>
</dbReference>
<dbReference type="Proteomes" id="UP001204953">
    <property type="component" value="Unassembled WGS sequence"/>
</dbReference>
<keyword evidence="12" id="KW-0067">ATP-binding</keyword>
<evidence type="ECO:0000256" key="2">
    <source>
        <dbReference type="ARBA" id="ARBA00004141"/>
    </source>
</evidence>
<dbReference type="EMBL" id="JAMZMM010000135">
    <property type="protein sequence ID" value="MCP2729690.1"/>
    <property type="molecule type" value="Genomic_DNA"/>
</dbReference>
<proteinExistence type="predicted"/>
<dbReference type="GO" id="GO:0005524">
    <property type="term" value="F:ATP binding"/>
    <property type="evidence" value="ECO:0007669"/>
    <property type="project" value="UniProtKB-KW"/>
</dbReference>
<feature type="domain" description="Histidine kinase" evidence="11">
    <location>
        <begin position="217"/>
        <end position="465"/>
    </location>
</feature>
<evidence type="ECO:0000256" key="10">
    <source>
        <dbReference type="SAM" id="Coils"/>
    </source>
</evidence>
<name>A0AAE3KMP4_9CYAN</name>
<dbReference type="SMART" id="SM00387">
    <property type="entry name" value="HATPase_c"/>
    <property type="match status" value="1"/>
</dbReference>
<dbReference type="SUPFAM" id="SSF47384">
    <property type="entry name" value="Homodimeric domain of signal transducing histidine kinase"/>
    <property type="match status" value="1"/>
</dbReference>
<sequence length="489" mass="55404">MVQAYIENRQEIQRNREISAAVINISGRQRMLLQRTALFCFRLVYSQNETDRRIWRNRLLDTINLMEKSHKDLIYGDPSINLPGITSESIRDMYFGSPMMADYSVRQYITAVEKLVEAPAAELNLDNPHFYYVQSAASYELLDILDTIVSQYEKESNAQLERLYGQQEALYRQIANAAAVAQAQTQELEKLMLELKQSQLQVIHAEKMSSLGQLLAGVAHEINNPVNFICSNLIFARQYTQELLGILNLYTQTYPTPPPEIQEEVETIELEFLLHDFPKLLDSMKLGTNRIVNIVKAIKNFSRIDSADLQPADIHESIDSTLVILQHRLKGRGEFSGIEIVKKYEKIPPIYCYPGQLNQVIMNILSNAMDVLETQPAPRIITIRTQVRQEESVAIGIADNGPGMTEQVIEKIFEPFFTTKPIGKGTGLGLSISHKIIVEKHEGSIWCVSEPGKGTEFWIELPIEGGVGSLNSAMIPETKVAFSEITYHR</sequence>
<dbReference type="InterPro" id="IPR036890">
    <property type="entry name" value="HATPase_C_sf"/>
</dbReference>
<dbReference type="GO" id="GO:0016020">
    <property type="term" value="C:membrane"/>
    <property type="evidence" value="ECO:0007669"/>
    <property type="project" value="UniProtKB-SubCell"/>
</dbReference>
<evidence type="ECO:0000313" key="12">
    <source>
        <dbReference type="EMBL" id="MCP2729690.1"/>
    </source>
</evidence>
<comment type="catalytic activity">
    <reaction evidence="1">
        <text>ATP + protein L-histidine = ADP + protein N-phospho-L-histidine.</text>
        <dbReference type="EC" id="2.7.13.3"/>
    </reaction>
</comment>
<evidence type="ECO:0000256" key="7">
    <source>
        <dbReference type="ARBA" id="ARBA00022989"/>
    </source>
</evidence>
<dbReference type="PANTHER" id="PTHR43065:SF50">
    <property type="entry name" value="HISTIDINE KINASE"/>
    <property type="match status" value="1"/>
</dbReference>
<dbReference type="CDD" id="cd00082">
    <property type="entry name" value="HisKA"/>
    <property type="match status" value="1"/>
</dbReference>
<dbReference type="Gene3D" id="1.10.287.130">
    <property type="match status" value="1"/>
</dbReference>
<reference evidence="12" key="1">
    <citation type="submission" date="2022-06" db="EMBL/GenBank/DDBJ databases">
        <title>New cyanobacteria of genus Symplocastrum in benthos of Lake Baikal.</title>
        <authorList>
            <person name="Sorokovikova E."/>
            <person name="Tikhonova I."/>
            <person name="Krasnopeev A."/>
            <person name="Evseev P."/>
            <person name="Gladkikh A."/>
            <person name="Belykh O."/>
        </authorList>
    </citation>
    <scope>NUCLEOTIDE SEQUENCE</scope>
    <source>
        <strain evidence="12">BBK-W-15</strain>
    </source>
</reference>
<keyword evidence="12" id="KW-0547">Nucleotide-binding</keyword>
<keyword evidence="9" id="KW-0472">Membrane</keyword>
<keyword evidence="13" id="KW-1185">Reference proteome</keyword>
<dbReference type="SUPFAM" id="SSF55874">
    <property type="entry name" value="ATPase domain of HSP90 chaperone/DNA topoisomerase II/histidine kinase"/>
    <property type="match status" value="1"/>
</dbReference>
<dbReference type="Pfam" id="PF13675">
    <property type="entry name" value="PilJ"/>
    <property type="match status" value="1"/>
</dbReference>
<evidence type="ECO:0000256" key="8">
    <source>
        <dbReference type="ARBA" id="ARBA00023012"/>
    </source>
</evidence>
<organism evidence="12 13">
    <name type="scientific">Limnofasciculus baicalensis BBK-W-15</name>
    <dbReference type="NCBI Taxonomy" id="2699891"/>
    <lineage>
        <taxon>Bacteria</taxon>
        <taxon>Bacillati</taxon>
        <taxon>Cyanobacteriota</taxon>
        <taxon>Cyanophyceae</taxon>
        <taxon>Coleofasciculales</taxon>
        <taxon>Coleofasciculaceae</taxon>
        <taxon>Limnofasciculus</taxon>
        <taxon>Limnofasciculus baicalensis</taxon>
    </lineage>
</organism>
<dbReference type="EC" id="2.7.13.3" evidence="3"/>